<dbReference type="KEGG" id="naf:GQ61_05625"/>
<dbReference type="AlphaFoldDB" id="A0A1W6N6E0"/>
<dbReference type="Pfam" id="PF00144">
    <property type="entry name" value="Beta-lactamase"/>
    <property type="match status" value="1"/>
</dbReference>
<dbReference type="InterPro" id="IPR001466">
    <property type="entry name" value="Beta-lactam-related"/>
</dbReference>
<dbReference type="SUPFAM" id="SSF56601">
    <property type="entry name" value="beta-lactamase/transpeptidase-like"/>
    <property type="match status" value="1"/>
</dbReference>
<protein>
    <submittedName>
        <fullName evidence="2">Beta-lactamase</fullName>
    </submittedName>
</protein>
<dbReference type="EMBL" id="CP008743">
    <property type="protein sequence ID" value="ARN85455.1"/>
    <property type="molecule type" value="Genomic_DNA"/>
</dbReference>
<accession>A0A1W6N6E0</accession>
<proteinExistence type="predicted"/>
<evidence type="ECO:0000259" key="1">
    <source>
        <dbReference type="Pfam" id="PF00144"/>
    </source>
</evidence>
<reference evidence="2 3" key="1">
    <citation type="submission" date="2014-06" db="EMBL/GenBank/DDBJ databases">
        <title>The genome of the endonuclear symbiont Nucleicultrix amoebiphila.</title>
        <authorList>
            <person name="Schulz F."/>
            <person name="Horn M."/>
        </authorList>
    </citation>
    <scope>NUCLEOTIDE SEQUENCE [LARGE SCALE GENOMIC DNA]</scope>
    <source>
        <strain evidence="2 3">FS5</strain>
    </source>
</reference>
<feature type="domain" description="Beta-lactamase-related" evidence="1">
    <location>
        <begin position="33"/>
        <end position="163"/>
    </location>
</feature>
<organism evidence="2 3">
    <name type="scientific">Candidatus Nucleicultrix amoebiphila FS5</name>
    <dbReference type="NCBI Taxonomy" id="1414854"/>
    <lineage>
        <taxon>Bacteria</taxon>
        <taxon>Pseudomonadati</taxon>
        <taxon>Pseudomonadota</taxon>
        <taxon>Alphaproteobacteria</taxon>
        <taxon>Holosporales</taxon>
        <taxon>Candidatus Nucleicultricaceae</taxon>
        <taxon>Candidatus Nucleicultrix</taxon>
    </lineage>
</organism>
<dbReference type="Proteomes" id="UP000237351">
    <property type="component" value="Chromosome"/>
</dbReference>
<keyword evidence="3" id="KW-1185">Reference proteome</keyword>
<evidence type="ECO:0000313" key="2">
    <source>
        <dbReference type="EMBL" id="ARN85455.1"/>
    </source>
</evidence>
<evidence type="ECO:0000313" key="3">
    <source>
        <dbReference type="Proteomes" id="UP000237351"/>
    </source>
</evidence>
<gene>
    <name evidence="2" type="ORF">GQ61_05625</name>
</gene>
<name>A0A1W6N6E0_9PROT</name>
<dbReference type="Gene3D" id="3.40.710.10">
    <property type="entry name" value="DD-peptidase/beta-lactamase superfamily"/>
    <property type="match status" value="1"/>
</dbReference>
<dbReference type="InterPro" id="IPR012338">
    <property type="entry name" value="Beta-lactam/transpept-like"/>
</dbReference>
<dbReference type="STRING" id="1414854.GQ61_05625"/>
<sequence length="177" mass="20138">MKQLQDVLKTKAIQVVPIDPQVEVAHPHLKEKNTIKPLPLPPYFPKAAPASAGVFASLDGMIEFFKLSFGYKPHLISQETLETLFTPVVSNRDVYKWNLNWPCSREKIESYYGIGWRILKMSEYPGKDLIFHAGFLSGVTPFMGFIPSEEIGIIFLVNQQSRLPFEMGIDFWSAFLS</sequence>